<proteinExistence type="predicted"/>
<accession>A0A813BH08</accession>
<evidence type="ECO:0000313" key="3">
    <source>
        <dbReference type="Proteomes" id="UP000601435"/>
    </source>
</evidence>
<dbReference type="OrthoDB" id="10543341at2759"/>
<protein>
    <recommendedName>
        <fullName evidence="4">J domain-containing protein</fullName>
    </recommendedName>
</protein>
<gene>
    <name evidence="2" type="ORF">SNEC2469_LOCUS30573</name>
</gene>
<dbReference type="EMBL" id="CAJNJA010071638">
    <property type="protein sequence ID" value="CAE7904453.1"/>
    <property type="molecule type" value="Genomic_DNA"/>
</dbReference>
<reference evidence="2" key="1">
    <citation type="submission" date="2021-02" db="EMBL/GenBank/DDBJ databases">
        <authorList>
            <person name="Dougan E. K."/>
            <person name="Rhodes N."/>
            <person name="Thang M."/>
            <person name="Chan C."/>
        </authorList>
    </citation>
    <scope>NUCLEOTIDE SEQUENCE</scope>
</reference>
<evidence type="ECO:0008006" key="4">
    <source>
        <dbReference type="Google" id="ProtNLM"/>
    </source>
</evidence>
<dbReference type="Proteomes" id="UP000601435">
    <property type="component" value="Unassembled WGS sequence"/>
</dbReference>
<evidence type="ECO:0000313" key="2">
    <source>
        <dbReference type="EMBL" id="CAE7904453.1"/>
    </source>
</evidence>
<dbReference type="AlphaFoldDB" id="A0A813BH08"/>
<name>A0A813BH08_9DINO</name>
<feature type="region of interest" description="Disordered" evidence="1">
    <location>
        <begin position="62"/>
        <end position="137"/>
    </location>
</feature>
<keyword evidence="3" id="KW-1185">Reference proteome</keyword>
<evidence type="ECO:0000256" key="1">
    <source>
        <dbReference type="SAM" id="MobiDB-lite"/>
    </source>
</evidence>
<organism evidence="2 3">
    <name type="scientific">Symbiodinium necroappetens</name>
    <dbReference type="NCBI Taxonomy" id="1628268"/>
    <lineage>
        <taxon>Eukaryota</taxon>
        <taxon>Sar</taxon>
        <taxon>Alveolata</taxon>
        <taxon>Dinophyceae</taxon>
        <taxon>Suessiales</taxon>
        <taxon>Symbiodiniaceae</taxon>
        <taxon>Symbiodinium</taxon>
    </lineage>
</organism>
<comment type="caution">
    <text evidence="2">The sequence shown here is derived from an EMBL/GenBank/DDBJ whole genome shotgun (WGS) entry which is preliminary data.</text>
</comment>
<feature type="compositionally biased region" description="Low complexity" evidence="1">
    <location>
        <begin position="75"/>
        <end position="90"/>
    </location>
</feature>
<sequence>MGLPRPHSAVDMAQLKQKVRALSLFCHPDKRGGDGRNFQFLINCRDECERRMRENATRCDLERVPGEGRGSNKQPTAAGGAPAGYAAAARPSPPWTAWDAEHAPWDVPPCPPRDAPGDRTEPSSSSEPRTAFRPPAGWQVPSHSDVFWEANGLYRWIVVCSAKKSPNCLKWAATSTAIGHDTDLQAEMRNLGWWLPNSTRIWKRAQCPWCQT</sequence>